<dbReference type="GO" id="GO:0005737">
    <property type="term" value="C:cytoplasm"/>
    <property type="evidence" value="ECO:0007669"/>
    <property type="project" value="UniProtKB-SubCell"/>
</dbReference>
<dbReference type="GO" id="GO:0006166">
    <property type="term" value="P:purine ribonucleoside salvage"/>
    <property type="evidence" value="ECO:0007669"/>
    <property type="project" value="UniProtKB-UniRule"/>
</dbReference>
<comment type="pathway">
    <text evidence="4 12">Purine metabolism; AMP biosynthesis via salvage pathway; AMP from adenine: step 1/1.</text>
</comment>
<dbReference type="FunFam" id="3.40.50.2020:FF:000004">
    <property type="entry name" value="Adenine phosphoribosyltransferase"/>
    <property type="match status" value="1"/>
</dbReference>
<evidence type="ECO:0000256" key="4">
    <source>
        <dbReference type="ARBA" id="ARBA00004659"/>
    </source>
</evidence>
<comment type="caution">
    <text evidence="14">The sequence shown here is derived from an EMBL/GenBank/DDBJ whole genome shotgun (WGS) entry which is preliminary data.</text>
</comment>
<evidence type="ECO:0000256" key="5">
    <source>
        <dbReference type="ARBA" id="ARBA00008391"/>
    </source>
</evidence>
<dbReference type="CDD" id="cd06223">
    <property type="entry name" value="PRTases_typeI"/>
    <property type="match status" value="1"/>
</dbReference>
<gene>
    <name evidence="12" type="primary">apt</name>
    <name evidence="14" type="ORF">B3C1_16385</name>
</gene>
<comment type="subunit">
    <text evidence="6 12">Homodimer.</text>
</comment>
<dbReference type="RefSeq" id="WP_008486198.1">
    <property type="nucleotide sequence ID" value="NZ_AMRI01000028.1"/>
</dbReference>
<evidence type="ECO:0000256" key="9">
    <source>
        <dbReference type="ARBA" id="ARBA00022676"/>
    </source>
</evidence>
<dbReference type="STRING" id="745411.B3C1_16385"/>
<evidence type="ECO:0000256" key="8">
    <source>
        <dbReference type="ARBA" id="ARBA00022490"/>
    </source>
</evidence>
<dbReference type="InterPro" id="IPR000836">
    <property type="entry name" value="PRTase_dom"/>
</dbReference>
<dbReference type="EC" id="2.4.2.7" evidence="7 12"/>
<evidence type="ECO:0000256" key="1">
    <source>
        <dbReference type="ARBA" id="ARBA00000868"/>
    </source>
</evidence>
<reference evidence="14 15" key="1">
    <citation type="journal article" date="2012" name="J. Bacteriol.">
        <title>Genome Sequence of Gallaecimonas xiamenensis Type Strain 3-C-1.</title>
        <authorList>
            <person name="Lai Q."/>
            <person name="Wang L."/>
            <person name="Wang W."/>
            <person name="Shao Z."/>
        </authorList>
    </citation>
    <scope>NUCLEOTIDE SEQUENCE [LARGE SCALE GENOMIC DNA]</scope>
    <source>
        <strain evidence="14 15">3-C-1</strain>
    </source>
</reference>
<sequence>MTMKQESLALIKAAIKTIPDYPKPGILFRDVTSLMQDPRAFAESITLLAEHFESQGFTKVVGAEARGFIFGAPLALALGIGFVPVRKPGKLPRQTLSQTYELEYGQDTLEIHTDAIVPGDKVLLVDDLLATGGTIEATAKLVRELGGEAKHAAFIVSLPELGGIERLEKQDLEIFDLVQFDGH</sequence>
<dbReference type="Pfam" id="PF00156">
    <property type="entry name" value="Pribosyltran"/>
    <property type="match status" value="1"/>
</dbReference>
<proteinExistence type="inferred from homology"/>
<evidence type="ECO:0000256" key="10">
    <source>
        <dbReference type="ARBA" id="ARBA00022679"/>
    </source>
</evidence>
<dbReference type="SUPFAM" id="SSF53271">
    <property type="entry name" value="PRTase-like"/>
    <property type="match status" value="1"/>
</dbReference>
<keyword evidence="15" id="KW-1185">Reference proteome</keyword>
<comment type="catalytic activity">
    <reaction evidence="1 12">
        <text>AMP + diphosphate = 5-phospho-alpha-D-ribose 1-diphosphate + adenine</text>
        <dbReference type="Rhea" id="RHEA:16609"/>
        <dbReference type="ChEBI" id="CHEBI:16708"/>
        <dbReference type="ChEBI" id="CHEBI:33019"/>
        <dbReference type="ChEBI" id="CHEBI:58017"/>
        <dbReference type="ChEBI" id="CHEBI:456215"/>
        <dbReference type="EC" id="2.4.2.7"/>
    </reaction>
</comment>
<accession>K2J1S4</accession>
<comment type="similarity">
    <text evidence="5 12">Belongs to the purine/pyrimidine phosphoribosyltransferase family.</text>
</comment>
<evidence type="ECO:0000256" key="6">
    <source>
        <dbReference type="ARBA" id="ARBA00011738"/>
    </source>
</evidence>
<dbReference type="InterPro" id="IPR050054">
    <property type="entry name" value="UPRTase/APRTase"/>
</dbReference>
<dbReference type="GO" id="GO:0044209">
    <property type="term" value="P:AMP salvage"/>
    <property type="evidence" value="ECO:0007669"/>
    <property type="project" value="UniProtKB-UniRule"/>
</dbReference>
<dbReference type="GO" id="GO:0003999">
    <property type="term" value="F:adenine phosphoribosyltransferase activity"/>
    <property type="evidence" value="ECO:0007669"/>
    <property type="project" value="UniProtKB-UniRule"/>
</dbReference>
<evidence type="ECO:0000256" key="12">
    <source>
        <dbReference type="HAMAP-Rule" id="MF_00004"/>
    </source>
</evidence>
<protein>
    <recommendedName>
        <fullName evidence="7 12">Adenine phosphoribosyltransferase</fullName>
        <shortName evidence="12">APRT</shortName>
        <ecNumber evidence="7 12">2.4.2.7</ecNumber>
    </recommendedName>
</protein>
<dbReference type="AlphaFoldDB" id="K2J1S4"/>
<dbReference type="InterPro" id="IPR005764">
    <property type="entry name" value="Ade_phspho_trans"/>
</dbReference>
<keyword evidence="10 12" id="KW-0808">Transferase</keyword>
<comment type="subcellular location">
    <subcellularLocation>
        <location evidence="3 12">Cytoplasm</location>
    </subcellularLocation>
</comment>
<feature type="domain" description="Phosphoribosyltransferase" evidence="13">
    <location>
        <begin position="32"/>
        <end position="172"/>
    </location>
</feature>
<evidence type="ECO:0000259" key="13">
    <source>
        <dbReference type="Pfam" id="PF00156"/>
    </source>
</evidence>
<dbReference type="HAMAP" id="MF_00004">
    <property type="entry name" value="Aden_phosphoribosyltr"/>
    <property type="match status" value="1"/>
</dbReference>
<dbReference type="PATRIC" id="fig|745411.4.peg.3227"/>
<dbReference type="NCBIfam" id="NF002634">
    <property type="entry name" value="PRK02304.1-3"/>
    <property type="match status" value="1"/>
</dbReference>
<evidence type="ECO:0000256" key="2">
    <source>
        <dbReference type="ARBA" id="ARBA00003968"/>
    </source>
</evidence>
<dbReference type="NCBIfam" id="TIGR01090">
    <property type="entry name" value="apt"/>
    <property type="match status" value="1"/>
</dbReference>
<dbReference type="NCBIfam" id="NF002636">
    <property type="entry name" value="PRK02304.1-5"/>
    <property type="match status" value="1"/>
</dbReference>
<evidence type="ECO:0000256" key="7">
    <source>
        <dbReference type="ARBA" id="ARBA00011893"/>
    </source>
</evidence>
<dbReference type="GO" id="GO:0002055">
    <property type="term" value="F:adenine binding"/>
    <property type="evidence" value="ECO:0007669"/>
    <property type="project" value="TreeGrafter"/>
</dbReference>
<evidence type="ECO:0000256" key="3">
    <source>
        <dbReference type="ARBA" id="ARBA00004496"/>
    </source>
</evidence>
<evidence type="ECO:0000256" key="11">
    <source>
        <dbReference type="ARBA" id="ARBA00022726"/>
    </source>
</evidence>
<name>K2J1S4_9GAMM</name>
<dbReference type="EMBL" id="AMRI01000028">
    <property type="protein sequence ID" value="EKE68757.1"/>
    <property type="molecule type" value="Genomic_DNA"/>
</dbReference>
<dbReference type="eggNOG" id="COG0503">
    <property type="taxonomic scope" value="Bacteria"/>
</dbReference>
<dbReference type="Gene3D" id="3.40.50.2020">
    <property type="match status" value="1"/>
</dbReference>
<dbReference type="UniPathway" id="UPA00588">
    <property type="reaction ID" value="UER00646"/>
</dbReference>
<comment type="function">
    <text evidence="2 12">Catalyzes a salvage reaction resulting in the formation of AMP, that is energically less costly than de novo synthesis.</text>
</comment>
<evidence type="ECO:0000313" key="15">
    <source>
        <dbReference type="Proteomes" id="UP000006755"/>
    </source>
</evidence>
<dbReference type="PANTHER" id="PTHR32315">
    <property type="entry name" value="ADENINE PHOSPHORIBOSYLTRANSFERASE"/>
    <property type="match status" value="1"/>
</dbReference>
<keyword evidence="11 12" id="KW-0660">Purine salvage</keyword>
<dbReference type="GO" id="GO:0006168">
    <property type="term" value="P:adenine salvage"/>
    <property type="evidence" value="ECO:0007669"/>
    <property type="project" value="InterPro"/>
</dbReference>
<dbReference type="NCBIfam" id="NF002632">
    <property type="entry name" value="PRK02304.1-1"/>
    <property type="match status" value="1"/>
</dbReference>
<organism evidence="14 15">
    <name type="scientific">Gallaecimonas xiamenensis 3-C-1</name>
    <dbReference type="NCBI Taxonomy" id="745411"/>
    <lineage>
        <taxon>Bacteria</taxon>
        <taxon>Pseudomonadati</taxon>
        <taxon>Pseudomonadota</taxon>
        <taxon>Gammaproteobacteria</taxon>
        <taxon>Enterobacterales</taxon>
        <taxon>Gallaecimonadaceae</taxon>
        <taxon>Gallaecimonas</taxon>
    </lineage>
</organism>
<evidence type="ECO:0000313" key="14">
    <source>
        <dbReference type="EMBL" id="EKE68757.1"/>
    </source>
</evidence>
<dbReference type="Proteomes" id="UP000006755">
    <property type="component" value="Unassembled WGS sequence"/>
</dbReference>
<keyword evidence="9 12" id="KW-0328">Glycosyltransferase</keyword>
<dbReference type="InterPro" id="IPR029057">
    <property type="entry name" value="PRTase-like"/>
</dbReference>
<keyword evidence="8 12" id="KW-0963">Cytoplasm</keyword>
<dbReference type="PANTHER" id="PTHR32315:SF3">
    <property type="entry name" value="ADENINE PHOSPHORIBOSYLTRANSFERASE"/>
    <property type="match status" value="1"/>
</dbReference>
<dbReference type="GO" id="GO:0016208">
    <property type="term" value="F:AMP binding"/>
    <property type="evidence" value="ECO:0007669"/>
    <property type="project" value="TreeGrafter"/>
</dbReference>